<evidence type="ECO:0000256" key="1">
    <source>
        <dbReference type="ARBA" id="ARBA00022503"/>
    </source>
</evidence>
<gene>
    <name evidence="4" type="primary">astA</name>
    <name evidence="4" type="ordered locus">BMS_3369</name>
</gene>
<keyword evidence="1" id="KW-0056">Arginine metabolism</keyword>
<keyword evidence="3" id="KW-0012">Acyltransferase</keyword>
<dbReference type="EMBL" id="FQ312005">
    <property type="protein sequence ID" value="CBW28112.1"/>
    <property type="molecule type" value="Genomic_DNA"/>
</dbReference>
<evidence type="ECO:0000313" key="4">
    <source>
        <dbReference type="EMBL" id="CBW28112.1"/>
    </source>
</evidence>
<dbReference type="KEGG" id="bmx:BMS_3369"/>
<sequence>MFNLRPAKLSDIEDLFALSQHYVFISLPSDKELITKKVKSSISAFKKASKDISEDTYIFVLEDLSKSKVIGCSMIHAQHGTEDEPHFFLTVSQENKFSESINTGFIHGTLKLGYDTDGPTEIGGLILDPNYRNNTHKLGKQLSFVRFLYMALNKKRFKEMIHSELMPPFDKDGRSPLWEAIGRRFLNMEYHDADLLSRSNKEFILSLYPSDTIYETLLPLEARNAIGKVGQDTQPVKRMLESIGFKYTKEVDPFDGGPHYRAKLGEIKPVQELKELELSFEQDIKKDDALNYLVCPTEGDVFNAIKITGKIKGAKLLTSMKELENLNFTNKTKVNVIPL</sequence>
<dbReference type="RefSeq" id="WP_014245881.1">
    <property type="nucleotide sequence ID" value="NC_016620.1"/>
</dbReference>
<dbReference type="Pfam" id="PF04958">
    <property type="entry name" value="AstA"/>
    <property type="match status" value="1"/>
</dbReference>
<dbReference type="STRING" id="862908.BMS_3369"/>
<name>E1X142_HALMS</name>
<dbReference type="eggNOG" id="COG3138">
    <property type="taxonomic scope" value="Bacteria"/>
</dbReference>
<dbReference type="SUPFAM" id="SSF55729">
    <property type="entry name" value="Acyl-CoA N-acyltransferases (Nat)"/>
    <property type="match status" value="1"/>
</dbReference>
<keyword evidence="5" id="KW-1185">Reference proteome</keyword>
<dbReference type="HOGENOM" id="CLU_057655_0_0_7"/>
<organism evidence="4 5">
    <name type="scientific">Halobacteriovorax marinus (strain ATCC BAA-682 / DSM 15412 / SJ)</name>
    <name type="common">Bacteriovorax marinus</name>
    <dbReference type="NCBI Taxonomy" id="862908"/>
    <lineage>
        <taxon>Bacteria</taxon>
        <taxon>Pseudomonadati</taxon>
        <taxon>Bdellovibrionota</taxon>
        <taxon>Bacteriovoracia</taxon>
        <taxon>Bacteriovoracales</taxon>
        <taxon>Halobacteriovoraceae</taxon>
        <taxon>Halobacteriovorax</taxon>
    </lineage>
</organism>
<dbReference type="PANTHER" id="PTHR30420">
    <property type="entry name" value="N-SUCCINYLARGININE DIHYDROLASE"/>
    <property type="match status" value="1"/>
</dbReference>
<reference evidence="5" key="1">
    <citation type="journal article" date="2013" name="ISME J.">
        <title>A small predatory core genome in the divergent marine Bacteriovorax marinus SJ and the terrestrial Bdellovibrio bacteriovorus.</title>
        <authorList>
            <person name="Crossman L.C."/>
            <person name="Chen H."/>
            <person name="Cerdeno-Tarraga A.M."/>
            <person name="Brooks K."/>
            <person name="Quail M.A."/>
            <person name="Pineiro S.A."/>
            <person name="Hobley L."/>
            <person name="Sockett R.E."/>
            <person name="Bentley S.D."/>
            <person name="Parkhill J."/>
            <person name="Williams H.N."/>
            <person name="Stine O.C."/>
        </authorList>
    </citation>
    <scope>NUCLEOTIDE SEQUENCE [LARGE SCALE GENOMIC DNA]</scope>
    <source>
        <strain evidence="5">ATCC BAA-682 / DSM 15412 / SJ</strain>
    </source>
</reference>
<dbReference type="InterPro" id="IPR007041">
    <property type="entry name" value="Arg_succinylTrfase_AstA/AruG"/>
</dbReference>
<protein>
    <submittedName>
        <fullName evidence="4">Arginine N-succinyltransferase</fullName>
    </submittedName>
</protein>
<dbReference type="GO" id="GO:0008791">
    <property type="term" value="F:arginine N-succinyltransferase activity"/>
    <property type="evidence" value="ECO:0007669"/>
    <property type="project" value="InterPro"/>
</dbReference>
<keyword evidence="2" id="KW-0808">Transferase</keyword>
<dbReference type="Proteomes" id="UP000008963">
    <property type="component" value="Chromosome"/>
</dbReference>
<accession>E1X142</accession>
<dbReference type="PANTHER" id="PTHR30420:SF1">
    <property type="entry name" value="ARGININE N-SUCCINYLTRANSFERASE"/>
    <property type="match status" value="1"/>
</dbReference>
<evidence type="ECO:0000313" key="5">
    <source>
        <dbReference type="Proteomes" id="UP000008963"/>
    </source>
</evidence>
<evidence type="ECO:0000256" key="3">
    <source>
        <dbReference type="ARBA" id="ARBA00023315"/>
    </source>
</evidence>
<dbReference type="AlphaFoldDB" id="E1X142"/>
<dbReference type="PATRIC" id="fig|862908.3.peg.3222"/>
<dbReference type="OrthoDB" id="5289020at2"/>
<dbReference type="GO" id="GO:0006527">
    <property type="term" value="P:L-arginine catabolic process"/>
    <property type="evidence" value="ECO:0007669"/>
    <property type="project" value="InterPro"/>
</dbReference>
<proteinExistence type="predicted"/>
<evidence type="ECO:0000256" key="2">
    <source>
        <dbReference type="ARBA" id="ARBA00022679"/>
    </source>
</evidence>
<dbReference type="InterPro" id="IPR016181">
    <property type="entry name" value="Acyl_CoA_acyltransferase"/>
</dbReference>